<dbReference type="InterPro" id="IPR010718">
    <property type="entry name" value="DUF1294"/>
</dbReference>
<evidence type="ECO:0000313" key="2">
    <source>
        <dbReference type="EMBL" id="OCB69521.1"/>
    </source>
</evidence>
<dbReference type="EMBL" id="LVEN01000046">
    <property type="protein sequence ID" value="OCB69521.1"/>
    <property type="molecule type" value="Genomic_DNA"/>
</dbReference>
<protein>
    <recommendedName>
        <fullName evidence="4">DUF1294 domain-containing protein</fullName>
    </recommendedName>
</protein>
<reference evidence="3" key="1">
    <citation type="submission" date="2016-03" db="EMBL/GenBank/DDBJ databases">
        <title>Draft genome sequence of Paenibacillus glacialis DSM 22343.</title>
        <authorList>
            <person name="Shin S.-K."/>
            <person name="Yi H."/>
        </authorList>
    </citation>
    <scope>NUCLEOTIDE SEQUENCE [LARGE SCALE GENOMIC DNA]</scope>
    <source>
        <strain evidence="3">CCUG 60099</strain>
    </source>
</reference>
<feature type="transmembrane region" description="Helical" evidence="1">
    <location>
        <begin position="66"/>
        <end position="87"/>
    </location>
</feature>
<dbReference type="RefSeq" id="WP_065451792.1">
    <property type="nucleotide sequence ID" value="NZ_LVEN01000046.1"/>
</dbReference>
<evidence type="ECO:0008006" key="4">
    <source>
        <dbReference type="Google" id="ProtNLM"/>
    </source>
</evidence>
<comment type="caution">
    <text evidence="2">The sequence shown here is derived from an EMBL/GenBank/DDBJ whole genome shotgun (WGS) entry which is preliminary data.</text>
</comment>
<keyword evidence="1" id="KW-1133">Transmembrane helix</keyword>
<keyword evidence="1" id="KW-0472">Membrane</keyword>
<dbReference type="Pfam" id="PF06961">
    <property type="entry name" value="DUF1294"/>
    <property type="match status" value="1"/>
</dbReference>
<evidence type="ECO:0000313" key="3">
    <source>
        <dbReference type="Proteomes" id="UP000093343"/>
    </source>
</evidence>
<keyword evidence="3" id="KW-1185">Reference proteome</keyword>
<organism evidence="2 3">
    <name type="scientific">Flavobacterium piscis</name>
    <dbReference type="NCBI Taxonomy" id="1114874"/>
    <lineage>
        <taxon>Bacteria</taxon>
        <taxon>Pseudomonadati</taxon>
        <taxon>Bacteroidota</taxon>
        <taxon>Flavobacteriia</taxon>
        <taxon>Flavobacteriales</taxon>
        <taxon>Flavobacteriaceae</taxon>
        <taxon>Flavobacterium</taxon>
    </lineage>
</organism>
<keyword evidence="1" id="KW-0812">Transmembrane</keyword>
<evidence type="ECO:0000256" key="1">
    <source>
        <dbReference type="SAM" id="Phobius"/>
    </source>
</evidence>
<proteinExistence type="predicted"/>
<name>A0ABX2XCW0_9FLAO</name>
<gene>
    <name evidence="2" type="ORF">FLP_22840</name>
</gene>
<sequence length="102" mass="11519">MNILLLYFLLINSAAFIFSGYDKYLAVNHKRRISENTLFALAAFGGSIGLLLAMIIFRHKTSKPSFILKFSAIVIIQILTAALLFIYNVDVFNIALFLTNDR</sequence>
<dbReference type="Proteomes" id="UP000093343">
    <property type="component" value="Unassembled WGS sequence"/>
</dbReference>
<accession>A0ABX2XCW0</accession>
<feature type="transmembrane region" description="Helical" evidence="1">
    <location>
        <begin position="39"/>
        <end position="57"/>
    </location>
</feature>